<evidence type="ECO:0000259" key="13">
    <source>
        <dbReference type="Pfam" id="PF02434"/>
    </source>
</evidence>
<evidence type="ECO:0000256" key="1">
    <source>
        <dbReference type="ARBA" id="ARBA00004606"/>
    </source>
</evidence>
<sequence>MIRLLGFRLPGLRSLEAFKPRVDRFLGGFPSVIFLIILAFVIGFNVGCWYTEASRRWTLTVGGSHFVSPFLTKPEVVRRGDDGPRKRIMCMILTSPATHRSRAVHVMATWGRHCDGLVFLTSGKDVLLPTLLVEDSVDRYAALWLKLREGLGHLYENYIRDYDFFLKVDDDSYVVVENLRNWLESREKSDEGLYAGLLMRPLLKDRARIDVAYAGGGAGYVMDRTALQRFVEEALTKPDCYENTKTYAEDMQVGLCFELIGIKPTNFVDDQGKTHFLPMSLQELYVPGLRKSHVKWMEEQLVEPISDNVGCCASDLISIHYVQPDDMYLMEFLIYHFNLTERPIDANR</sequence>
<evidence type="ECO:0000313" key="14">
    <source>
        <dbReference type="EMBL" id="CAD7274628.1"/>
    </source>
</evidence>
<accession>A0A7R9GB89</accession>
<evidence type="ECO:0000256" key="4">
    <source>
        <dbReference type="ARBA" id="ARBA00012557"/>
    </source>
</evidence>
<comment type="subcellular location">
    <subcellularLocation>
        <location evidence="1">Membrane</location>
        <topology evidence="1">Single-pass type II membrane protein</topology>
    </subcellularLocation>
</comment>
<keyword evidence="11 12" id="KW-0472">Membrane</keyword>
<comment type="similarity">
    <text evidence="3">Belongs to the glycosyltransferase 31 family. Beta3-Gal-T subfamily.</text>
</comment>
<evidence type="ECO:0000256" key="6">
    <source>
        <dbReference type="ARBA" id="ARBA00022679"/>
    </source>
</evidence>
<feature type="transmembrane region" description="Helical" evidence="12">
    <location>
        <begin position="27"/>
        <end position="50"/>
    </location>
</feature>
<dbReference type="EMBL" id="CAJPEX010000275">
    <property type="protein sequence ID" value="CAG0914780.1"/>
    <property type="molecule type" value="Genomic_DNA"/>
</dbReference>
<dbReference type="Gene3D" id="3.90.550.50">
    <property type="match status" value="1"/>
</dbReference>
<evidence type="ECO:0000313" key="15">
    <source>
        <dbReference type="Proteomes" id="UP000678499"/>
    </source>
</evidence>
<dbReference type="GO" id="GO:0016020">
    <property type="term" value="C:membrane"/>
    <property type="evidence" value="ECO:0007669"/>
    <property type="project" value="UniProtKB-SubCell"/>
</dbReference>
<evidence type="ECO:0000256" key="9">
    <source>
        <dbReference type="ARBA" id="ARBA00022968"/>
    </source>
</evidence>
<keyword evidence="6" id="KW-0808">Transferase</keyword>
<evidence type="ECO:0000256" key="12">
    <source>
        <dbReference type="SAM" id="Phobius"/>
    </source>
</evidence>
<protein>
    <recommendedName>
        <fullName evidence="4">N-acetylgalactosaminide beta-1,3-galactosyltransferase</fullName>
        <ecNumber evidence="4">2.4.1.122</ecNumber>
    </recommendedName>
</protein>
<dbReference type="InterPro" id="IPR003378">
    <property type="entry name" value="Fringe-like_glycosylTrfase"/>
</dbReference>
<dbReference type="AlphaFoldDB" id="A0A7R9GB89"/>
<comment type="pathway">
    <text evidence="2">Protein modification; protein glycosylation.</text>
</comment>
<evidence type="ECO:0000256" key="11">
    <source>
        <dbReference type="ARBA" id="ARBA00023136"/>
    </source>
</evidence>
<organism evidence="14">
    <name type="scientific">Notodromas monacha</name>
    <dbReference type="NCBI Taxonomy" id="399045"/>
    <lineage>
        <taxon>Eukaryota</taxon>
        <taxon>Metazoa</taxon>
        <taxon>Ecdysozoa</taxon>
        <taxon>Arthropoda</taxon>
        <taxon>Crustacea</taxon>
        <taxon>Oligostraca</taxon>
        <taxon>Ostracoda</taxon>
        <taxon>Podocopa</taxon>
        <taxon>Podocopida</taxon>
        <taxon>Cypridocopina</taxon>
        <taxon>Cypridoidea</taxon>
        <taxon>Cyprididae</taxon>
        <taxon>Notodromas</taxon>
    </lineage>
</organism>
<evidence type="ECO:0000256" key="5">
    <source>
        <dbReference type="ARBA" id="ARBA00022676"/>
    </source>
</evidence>
<feature type="domain" description="Fringe-like glycosyltransferase" evidence="13">
    <location>
        <begin position="87"/>
        <end position="265"/>
    </location>
</feature>
<proteinExistence type="inferred from homology"/>
<keyword evidence="15" id="KW-1185">Reference proteome</keyword>
<evidence type="ECO:0000256" key="7">
    <source>
        <dbReference type="ARBA" id="ARBA00022692"/>
    </source>
</evidence>
<evidence type="ECO:0000256" key="8">
    <source>
        <dbReference type="ARBA" id="ARBA00022741"/>
    </source>
</evidence>
<dbReference type="Pfam" id="PF02434">
    <property type="entry name" value="Fringe"/>
    <property type="match status" value="1"/>
</dbReference>
<dbReference type="PANTHER" id="PTHR23033">
    <property type="entry name" value="BETA1,3-GALACTOSYLTRANSFERASE"/>
    <property type="match status" value="1"/>
</dbReference>
<dbReference type="InterPro" id="IPR026050">
    <property type="entry name" value="C1GALT1/C1GALT1_chp1"/>
</dbReference>
<keyword evidence="9" id="KW-0735">Signal-anchor</keyword>
<evidence type="ECO:0000256" key="3">
    <source>
        <dbReference type="ARBA" id="ARBA00006462"/>
    </source>
</evidence>
<reference evidence="14" key="1">
    <citation type="submission" date="2020-11" db="EMBL/GenBank/DDBJ databases">
        <authorList>
            <person name="Tran Van P."/>
        </authorList>
    </citation>
    <scope>NUCLEOTIDE SEQUENCE</scope>
</reference>
<evidence type="ECO:0000256" key="10">
    <source>
        <dbReference type="ARBA" id="ARBA00022989"/>
    </source>
</evidence>
<dbReference type="Proteomes" id="UP000678499">
    <property type="component" value="Unassembled WGS sequence"/>
</dbReference>
<dbReference type="PANTHER" id="PTHR23033:SF14">
    <property type="entry name" value="GLYCOPROTEIN-N-ACETYLGALACTOSAMINE 3-BETA-GALACTOSYLTRANSFERASE 1-RELATED"/>
    <property type="match status" value="1"/>
</dbReference>
<evidence type="ECO:0000256" key="2">
    <source>
        <dbReference type="ARBA" id="ARBA00004922"/>
    </source>
</evidence>
<name>A0A7R9GB89_9CRUS</name>
<dbReference type="GO" id="GO:0000166">
    <property type="term" value="F:nucleotide binding"/>
    <property type="evidence" value="ECO:0007669"/>
    <property type="project" value="UniProtKB-KW"/>
</dbReference>
<keyword evidence="5" id="KW-0328">Glycosyltransferase</keyword>
<keyword evidence="8" id="KW-0547">Nucleotide-binding</keyword>
<dbReference type="OrthoDB" id="414175at2759"/>
<dbReference type="EMBL" id="OA882312">
    <property type="protein sequence ID" value="CAD7274628.1"/>
    <property type="molecule type" value="Genomic_DNA"/>
</dbReference>
<dbReference type="GO" id="GO:0016263">
    <property type="term" value="F:glycoprotein-N-acetylgalactosamine 3-beta-galactosyltransferase activity"/>
    <property type="evidence" value="ECO:0007669"/>
    <property type="project" value="UniProtKB-EC"/>
</dbReference>
<keyword evidence="7 12" id="KW-0812">Transmembrane</keyword>
<gene>
    <name evidence="14" type="ORF">NMOB1V02_LOCUS2454</name>
</gene>
<dbReference type="EC" id="2.4.1.122" evidence="4"/>
<keyword evidence="10 12" id="KW-1133">Transmembrane helix</keyword>